<dbReference type="EMBL" id="AKRT01000025">
    <property type="protein sequence ID" value="EIR25795.1"/>
    <property type="molecule type" value="Genomic_DNA"/>
</dbReference>
<evidence type="ECO:0000313" key="2">
    <source>
        <dbReference type="Proteomes" id="UP000003231"/>
    </source>
</evidence>
<accession>A0AB72ZQT6</accession>
<sequence length="46" mass="5270">MHKTLLPLDTLVTLRQIMVIQLQLGIILKLTERIVYPLVMKALIAN</sequence>
<evidence type="ECO:0000313" key="1">
    <source>
        <dbReference type="EMBL" id="EIR25795.1"/>
    </source>
</evidence>
<dbReference type="AlphaFoldDB" id="A0AB72ZQT6"/>
<comment type="caution">
    <text evidence="1">The sequence shown here is derived from an EMBL/GenBank/DDBJ whole genome shotgun (WGS) entry which is preliminary data.</text>
</comment>
<reference evidence="1 2" key="1">
    <citation type="submission" date="2012-05" db="EMBL/GenBank/DDBJ databases">
        <title>Genome sequence of Yersinia Pestis PY-08.</title>
        <authorList>
            <person name="Santana-Cruz I."/>
            <person name="Sengamalay N."/>
            <person name="McCracken C."/>
            <person name="Daugherty S.C."/>
            <person name="Maroo A."/>
            <person name="Vara P.G."/>
            <person name="Tallon L.J."/>
            <person name="Sadzewicz L."/>
            <person name="Vinetz J.M."/>
            <person name="Cespedes Zambrano M.J."/>
            <person name="Fraser-Liggett C.M."/>
            <person name="Tettelin H."/>
        </authorList>
    </citation>
    <scope>NUCLEOTIDE SEQUENCE [LARGE SCALE GENOMIC DNA]</scope>
    <source>
        <strain evidence="1 2">PY-08</strain>
    </source>
</reference>
<gene>
    <name evidence="1" type="primary">yadA</name>
    <name evidence="1" type="ORF">YPPY08_4954</name>
</gene>
<dbReference type="Proteomes" id="UP000003231">
    <property type="component" value="Unassembled WGS sequence"/>
</dbReference>
<organism evidence="1 2">
    <name type="scientific">Yersinia pestis PY-08</name>
    <dbReference type="NCBI Taxonomy" id="992134"/>
    <lineage>
        <taxon>Bacteria</taxon>
        <taxon>Pseudomonadati</taxon>
        <taxon>Pseudomonadota</taxon>
        <taxon>Gammaproteobacteria</taxon>
        <taxon>Enterobacterales</taxon>
        <taxon>Yersiniaceae</taxon>
        <taxon>Yersinia</taxon>
    </lineage>
</organism>
<name>A0AB72ZQT6_YERPE</name>
<protein>
    <submittedName>
        <fullName evidence="1">Adhesin yadA domain protein</fullName>
    </submittedName>
</protein>
<proteinExistence type="predicted"/>